<evidence type="ECO:0000313" key="5">
    <source>
        <dbReference type="Proteomes" id="UP000317722"/>
    </source>
</evidence>
<evidence type="ECO:0000256" key="2">
    <source>
        <dbReference type="SAM" id="MobiDB-lite"/>
    </source>
</evidence>
<dbReference type="SMART" id="SM00974">
    <property type="entry name" value="T5orf172"/>
    <property type="match status" value="1"/>
</dbReference>
<proteinExistence type="predicted"/>
<organism evidence="4 5">
    <name type="scientific">Pedococcus bigeumensis</name>
    <dbReference type="NCBI Taxonomy" id="433644"/>
    <lineage>
        <taxon>Bacteria</taxon>
        <taxon>Bacillati</taxon>
        <taxon>Actinomycetota</taxon>
        <taxon>Actinomycetes</taxon>
        <taxon>Micrococcales</taxon>
        <taxon>Intrasporangiaceae</taxon>
        <taxon>Pedococcus</taxon>
    </lineage>
</organism>
<sequence>MPGTWQGRRGPPGSTASRWHPDTGGGLLINTDGWKYNTPPNWPAPPTSDWRPADGWKPDPSWPAPPAGWDFWIRDAPATPSQPAVPTASPTPTPAAAAAPTVAGVDTRTRAERRADASPAPTVAPPSPSPAAVDTSVGLFGARGKARELGAEVERLTATNAEQTATLERLTAANAELTSQLRDMGALDVLELEKRRADATSQMEQERIAHQAAAAQEVAAHHATLAELLSRKVGLEAQIESIREELVTTRDDLVLQEVGVYQYTHPLDDSVAYKAELARITDRIKAMNRVGGGAVHGSTQITMNGNLGQGQKMVKEFSKLLLRAYNNEADNIVRGMRPYKLDSGKDRLTKAKGTIERLGKGMDIVIDPSYHRLRITEMELTADYIDKLAGEKEREKEERARLREERAAQAEFARQREKLERERTHYLNALASLEASGDIEAAERLRAELGEIDKAIEDVDYRAANIRAGYVYVISNLGAFGERMVKVGMTRRQDPMDRIKELSDASVPFNFDVHAIHFSNDAVGVEAEMHRRLADRRVNRVNLRREFFYATPAEVRDLLADVAGDLLEYTDSAEAFEYHQSVNDAEAPALTAPPAEPSEPVSSSTTV</sequence>
<dbReference type="InterPro" id="IPR025280">
    <property type="entry name" value="SNIPE"/>
</dbReference>
<dbReference type="Pfam" id="PF13455">
    <property type="entry name" value="MUG113"/>
    <property type="match status" value="1"/>
</dbReference>
<dbReference type="OrthoDB" id="9811665at2"/>
<evidence type="ECO:0000259" key="3">
    <source>
        <dbReference type="SMART" id="SM00974"/>
    </source>
</evidence>
<keyword evidence="5" id="KW-1185">Reference proteome</keyword>
<keyword evidence="1" id="KW-0175">Coiled coil</keyword>
<feature type="domain" description="Bacteriophage T5 Orf172 DNA-binding" evidence="3">
    <location>
        <begin position="479"/>
        <end position="562"/>
    </location>
</feature>
<accession>A0A502CJJ8</accession>
<feature type="compositionally biased region" description="Low complexity" evidence="2">
    <location>
        <begin position="585"/>
        <end position="607"/>
    </location>
</feature>
<protein>
    <submittedName>
        <fullName evidence="4">DUF4041 domain-containing protein</fullName>
    </submittedName>
</protein>
<name>A0A502CJJ8_9MICO</name>
<dbReference type="Pfam" id="PF13250">
    <property type="entry name" value="SNIPE"/>
    <property type="match status" value="1"/>
</dbReference>
<dbReference type="InterPro" id="IPR018306">
    <property type="entry name" value="Phage_T5_Orf172_DNA-bd"/>
</dbReference>
<gene>
    <name evidence="4" type="ORF">EAH86_19365</name>
</gene>
<feature type="coiled-coil region" evidence="1">
    <location>
        <begin position="153"/>
        <end position="252"/>
    </location>
</feature>
<dbReference type="Proteomes" id="UP000317722">
    <property type="component" value="Unassembled WGS sequence"/>
</dbReference>
<feature type="region of interest" description="Disordered" evidence="2">
    <location>
        <begin position="582"/>
        <end position="607"/>
    </location>
</feature>
<evidence type="ECO:0000256" key="1">
    <source>
        <dbReference type="SAM" id="Coils"/>
    </source>
</evidence>
<dbReference type="EMBL" id="RCZM01000008">
    <property type="protein sequence ID" value="TPG12902.1"/>
    <property type="molecule type" value="Genomic_DNA"/>
</dbReference>
<dbReference type="AlphaFoldDB" id="A0A502CJJ8"/>
<evidence type="ECO:0000313" key="4">
    <source>
        <dbReference type="EMBL" id="TPG12902.1"/>
    </source>
</evidence>
<feature type="region of interest" description="Disordered" evidence="2">
    <location>
        <begin position="1"/>
        <end position="135"/>
    </location>
</feature>
<comment type="caution">
    <text evidence="4">The sequence shown here is derived from an EMBL/GenBank/DDBJ whole genome shotgun (WGS) entry which is preliminary data.</text>
</comment>
<feature type="coiled-coil region" evidence="1">
    <location>
        <begin position="385"/>
        <end position="436"/>
    </location>
</feature>
<feature type="compositionally biased region" description="Low complexity" evidence="2">
    <location>
        <begin position="76"/>
        <end position="103"/>
    </location>
</feature>
<reference evidence="4 5" key="1">
    <citation type="journal article" date="2019" name="Environ. Microbiol.">
        <title>Species interactions and distinct microbial communities in high Arctic permafrost affected cryosols are associated with the CH4 and CO2 gas fluxes.</title>
        <authorList>
            <person name="Altshuler I."/>
            <person name="Hamel J."/>
            <person name="Turney S."/>
            <person name="Magnuson E."/>
            <person name="Levesque R."/>
            <person name="Greer C."/>
            <person name="Whyte L.G."/>
        </authorList>
    </citation>
    <scope>NUCLEOTIDE SEQUENCE [LARGE SCALE GENOMIC DNA]</scope>
    <source>
        <strain evidence="4 5">S9.3A</strain>
    </source>
</reference>
<feature type="compositionally biased region" description="Basic and acidic residues" evidence="2">
    <location>
        <begin position="107"/>
        <end position="116"/>
    </location>
</feature>